<dbReference type="eggNOG" id="KOG4197">
    <property type="taxonomic scope" value="Eukaryota"/>
</dbReference>
<dbReference type="Pfam" id="PF01535">
    <property type="entry name" value="PPR"/>
    <property type="match status" value="1"/>
</dbReference>
<evidence type="ECO:0008006" key="8">
    <source>
        <dbReference type="Google" id="ProtNLM"/>
    </source>
</evidence>
<dbReference type="Pfam" id="PF13041">
    <property type="entry name" value="PPR_2"/>
    <property type="match status" value="1"/>
</dbReference>
<feature type="compositionally biased region" description="Polar residues" evidence="5">
    <location>
        <begin position="21"/>
        <end position="31"/>
    </location>
</feature>
<accession>A0A1W0W203</accession>
<keyword evidence="7" id="KW-1185">Reference proteome</keyword>
<dbReference type="InterPro" id="IPR011990">
    <property type="entry name" value="TPR-like_helical_dom_sf"/>
</dbReference>
<comment type="similarity">
    <text evidence="1">Belongs to the PPR family. P subfamily.</text>
</comment>
<name>A0A1W0W203_SORBI</name>
<feature type="region of interest" description="Disordered" evidence="5">
    <location>
        <begin position="11"/>
        <end position="31"/>
    </location>
</feature>
<dbReference type="PROSITE" id="PS51375">
    <property type="entry name" value="PPR"/>
    <property type="match status" value="2"/>
</dbReference>
<dbReference type="PANTHER" id="PTHR46128:SF211">
    <property type="entry name" value="PENTACOTRIPEPTIDE-REPEAT REGION OF PRORP DOMAIN-CONTAINING PROTEIN"/>
    <property type="match status" value="1"/>
</dbReference>
<dbReference type="Gene3D" id="1.25.40.10">
    <property type="entry name" value="Tetratricopeptide repeat domain"/>
    <property type="match status" value="1"/>
</dbReference>
<dbReference type="Pfam" id="PF12854">
    <property type="entry name" value="PPR_1"/>
    <property type="match status" value="1"/>
</dbReference>
<reference evidence="6 7" key="1">
    <citation type="journal article" date="2009" name="Nature">
        <title>The Sorghum bicolor genome and the diversification of grasses.</title>
        <authorList>
            <person name="Paterson A.H."/>
            <person name="Bowers J.E."/>
            <person name="Bruggmann R."/>
            <person name="Dubchak I."/>
            <person name="Grimwood J."/>
            <person name="Gundlach H."/>
            <person name="Haberer G."/>
            <person name="Hellsten U."/>
            <person name="Mitros T."/>
            <person name="Poliakov A."/>
            <person name="Schmutz J."/>
            <person name="Spannagl M."/>
            <person name="Tang H."/>
            <person name="Wang X."/>
            <person name="Wicker T."/>
            <person name="Bharti A.K."/>
            <person name="Chapman J."/>
            <person name="Feltus F.A."/>
            <person name="Gowik U."/>
            <person name="Grigoriev I.V."/>
            <person name="Lyons E."/>
            <person name="Maher C.A."/>
            <person name="Martis M."/>
            <person name="Narechania A."/>
            <person name="Otillar R.P."/>
            <person name="Penning B.W."/>
            <person name="Salamov A.A."/>
            <person name="Wang Y."/>
            <person name="Zhang L."/>
            <person name="Carpita N.C."/>
            <person name="Freeling M."/>
            <person name="Gingle A.R."/>
            <person name="Hash C.T."/>
            <person name="Keller B."/>
            <person name="Klein P."/>
            <person name="Kresovich S."/>
            <person name="McCann M.C."/>
            <person name="Ming R."/>
            <person name="Peterson D.G."/>
            <person name="Mehboob-ur-Rahman"/>
            <person name="Ware D."/>
            <person name="Westhoff P."/>
            <person name="Mayer K.F."/>
            <person name="Messing J."/>
            <person name="Rokhsar D.S."/>
        </authorList>
    </citation>
    <scope>NUCLEOTIDE SEQUENCE [LARGE SCALE GENOMIC DNA]</scope>
    <source>
        <strain evidence="7">cv. BTx623</strain>
    </source>
</reference>
<evidence type="ECO:0000256" key="1">
    <source>
        <dbReference type="ARBA" id="ARBA00007626"/>
    </source>
</evidence>
<dbReference type="AlphaFoldDB" id="A0A1W0W203"/>
<dbReference type="NCBIfam" id="TIGR00756">
    <property type="entry name" value="PPR"/>
    <property type="match status" value="2"/>
</dbReference>
<protein>
    <recommendedName>
        <fullName evidence="8">Pentacotripeptide-repeat region of PRORP domain-containing protein</fullName>
    </recommendedName>
</protein>
<evidence type="ECO:0000256" key="2">
    <source>
        <dbReference type="ARBA" id="ARBA00022737"/>
    </source>
</evidence>
<organism evidence="6 7">
    <name type="scientific">Sorghum bicolor</name>
    <name type="common">Sorghum</name>
    <name type="synonym">Sorghum vulgare</name>
    <dbReference type="NCBI Taxonomy" id="4558"/>
    <lineage>
        <taxon>Eukaryota</taxon>
        <taxon>Viridiplantae</taxon>
        <taxon>Streptophyta</taxon>
        <taxon>Embryophyta</taxon>
        <taxon>Tracheophyta</taxon>
        <taxon>Spermatophyta</taxon>
        <taxon>Magnoliopsida</taxon>
        <taxon>Liliopsida</taxon>
        <taxon>Poales</taxon>
        <taxon>Poaceae</taxon>
        <taxon>PACMAD clade</taxon>
        <taxon>Panicoideae</taxon>
        <taxon>Andropogonodae</taxon>
        <taxon>Andropogoneae</taxon>
        <taxon>Sorghinae</taxon>
        <taxon>Sorghum</taxon>
    </lineage>
</organism>
<evidence type="ECO:0000313" key="6">
    <source>
        <dbReference type="EMBL" id="OQU88400.1"/>
    </source>
</evidence>
<dbReference type="InterPro" id="IPR050872">
    <property type="entry name" value="PPR_P_subfamily"/>
</dbReference>
<dbReference type="Proteomes" id="UP000000768">
    <property type="component" value="Chromosome 2"/>
</dbReference>
<dbReference type="InParanoid" id="A0A1W0W203"/>
<dbReference type="EMBL" id="CM000761">
    <property type="protein sequence ID" value="OQU88400.1"/>
    <property type="molecule type" value="Genomic_DNA"/>
</dbReference>
<keyword evidence="2" id="KW-0677">Repeat</keyword>
<dbReference type="InterPro" id="IPR002885">
    <property type="entry name" value="PPR_rpt"/>
</dbReference>
<proteinExistence type="inferred from homology"/>
<dbReference type="Gramene" id="OQU88400">
    <property type="protein sequence ID" value="OQU88400"/>
    <property type="gene ID" value="SORBI_3002G026150"/>
</dbReference>
<evidence type="ECO:0000256" key="5">
    <source>
        <dbReference type="SAM" id="MobiDB-lite"/>
    </source>
</evidence>
<sequence>MPDRVVVGDVDGRVAAEGKAPNQQPMGNSSGEQLPCPAFSGNARTVGCLARAYAAPSMASASSMTPFPLLADAAADLIGAFAADGKAFDTLHLMISAGCTLQDKVIYQRVIHRLLRRRMGGEALHVFREIKQWGYQIDGIIYSTVIHGLCEIRLIGAAQQMWDEMVDRGIQPNEYAYCLVSCHYCRVGDLEKARKETTVSYNILIKGFCVHGKVYDTLEMFEEMSVK</sequence>
<gene>
    <name evidence="6" type="ORF">SORBI_3002G026150</name>
</gene>
<feature type="repeat" description="PPR" evidence="4">
    <location>
        <begin position="197"/>
        <end position="227"/>
    </location>
</feature>
<dbReference type="PANTHER" id="PTHR46128">
    <property type="entry name" value="MITOCHONDRIAL GROUP I INTRON SPLICING FACTOR CCM1"/>
    <property type="match status" value="1"/>
</dbReference>
<evidence type="ECO:0000256" key="3">
    <source>
        <dbReference type="ARBA" id="ARBA00022946"/>
    </source>
</evidence>
<feature type="repeat" description="PPR" evidence="4">
    <location>
        <begin position="138"/>
        <end position="172"/>
    </location>
</feature>
<evidence type="ECO:0000256" key="4">
    <source>
        <dbReference type="PROSITE-ProRule" id="PRU00708"/>
    </source>
</evidence>
<evidence type="ECO:0000313" key="7">
    <source>
        <dbReference type="Proteomes" id="UP000000768"/>
    </source>
</evidence>
<reference evidence="7" key="2">
    <citation type="journal article" date="2018" name="Plant J.">
        <title>The Sorghum bicolor reference genome: improved assembly, gene annotations, a transcriptome atlas, and signatures of genome organization.</title>
        <authorList>
            <person name="McCormick R.F."/>
            <person name="Truong S.K."/>
            <person name="Sreedasyam A."/>
            <person name="Jenkins J."/>
            <person name="Shu S."/>
            <person name="Sims D."/>
            <person name="Kennedy M."/>
            <person name="Amirebrahimi M."/>
            <person name="Weers B.D."/>
            <person name="McKinley B."/>
            <person name="Mattison A."/>
            <person name="Morishige D.T."/>
            <person name="Grimwood J."/>
            <person name="Schmutz J."/>
            <person name="Mullet J.E."/>
        </authorList>
    </citation>
    <scope>NUCLEOTIDE SEQUENCE [LARGE SCALE GENOMIC DNA]</scope>
    <source>
        <strain evidence="7">cv. BTx623</strain>
    </source>
</reference>
<keyword evidence="3" id="KW-0809">Transit peptide</keyword>